<dbReference type="GO" id="GO:0005886">
    <property type="term" value="C:plasma membrane"/>
    <property type="evidence" value="ECO:0007669"/>
    <property type="project" value="TreeGrafter"/>
</dbReference>
<dbReference type="OrthoDB" id="6248302at2759"/>
<dbReference type="InterPro" id="IPR002000">
    <property type="entry name" value="Lysosome-assoc_membr_glycop"/>
</dbReference>
<evidence type="ECO:0000313" key="10">
    <source>
        <dbReference type="Proteomes" id="UP001152798"/>
    </source>
</evidence>
<keyword evidence="3" id="KW-0732">Signal</keyword>
<dbReference type="Gene3D" id="2.40.160.110">
    <property type="match status" value="1"/>
</dbReference>
<dbReference type="Pfam" id="PF01299">
    <property type="entry name" value="Lamp2-like_luminal"/>
    <property type="match status" value="1"/>
</dbReference>
<evidence type="ECO:0000313" key="9">
    <source>
        <dbReference type="EMBL" id="CAH1399743.1"/>
    </source>
</evidence>
<keyword evidence="6" id="KW-0472">Membrane</keyword>
<dbReference type="GO" id="GO:0072594">
    <property type="term" value="P:establishment of protein localization to organelle"/>
    <property type="evidence" value="ECO:0007669"/>
    <property type="project" value="TreeGrafter"/>
</dbReference>
<keyword evidence="10" id="KW-1185">Reference proteome</keyword>
<evidence type="ECO:0000256" key="3">
    <source>
        <dbReference type="ARBA" id="ARBA00022729"/>
    </source>
</evidence>
<evidence type="ECO:0000256" key="5">
    <source>
        <dbReference type="ARBA" id="ARBA00022989"/>
    </source>
</evidence>
<gene>
    <name evidence="9" type="ORF">NEZAVI_LOCUS9130</name>
</gene>
<evidence type="ECO:0000256" key="1">
    <source>
        <dbReference type="ARBA" id="ARBA00004530"/>
    </source>
</evidence>
<dbReference type="PANTHER" id="PTHR11506:SF40">
    <property type="entry name" value="LYSOSOME-ASSOCIATED MEMBRANE GLYCOPROTEIN 5"/>
    <property type="match status" value="1"/>
</dbReference>
<evidence type="ECO:0000256" key="7">
    <source>
        <dbReference type="ARBA" id="ARBA00023180"/>
    </source>
</evidence>
<dbReference type="Proteomes" id="UP001152798">
    <property type="component" value="Chromosome 4"/>
</dbReference>
<dbReference type="AlphaFoldDB" id="A0A9P0MKD0"/>
<dbReference type="InterPro" id="IPR048528">
    <property type="entry name" value="Lamp2-like_luminal"/>
</dbReference>
<organism evidence="9 10">
    <name type="scientific">Nezara viridula</name>
    <name type="common">Southern green stink bug</name>
    <name type="synonym">Cimex viridulus</name>
    <dbReference type="NCBI Taxonomy" id="85310"/>
    <lineage>
        <taxon>Eukaryota</taxon>
        <taxon>Metazoa</taxon>
        <taxon>Ecdysozoa</taxon>
        <taxon>Arthropoda</taxon>
        <taxon>Hexapoda</taxon>
        <taxon>Insecta</taxon>
        <taxon>Pterygota</taxon>
        <taxon>Neoptera</taxon>
        <taxon>Paraneoptera</taxon>
        <taxon>Hemiptera</taxon>
        <taxon>Heteroptera</taxon>
        <taxon>Panheteroptera</taxon>
        <taxon>Pentatomomorpha</taxon>
        <taxon>Pentatomoidea</taxon>
        <taxon>Pentatomidae</taxon>
        <taxon>Pentatominae</taxon>
        <taxon>Nezara</taxon>
    </lineage>
</organism>
<keyword evidence="5" id="KW-1133">Transmembrane helix</keyword>
<feature type="domain" description="Lysosome-associated membrane glycoprotein 2-like luminal" evidence="8">
    <location>
        <begin position="82"/>
        <end position="218"/>
    </location>
</feature>
<dbReference type="GO" id="GO:0005765">
    <property type="term" value="C:lysosomal membrane"/>
    <property type="evidence" value="ECO:0007669"/>
    <property type="project" value="TreeGrafter"/>
</dbReference>
<reference evidence="9" key="1">
    <citation type="submission" date="2022-01" db="EMBL/GenBank/DDBJ databases">
        <authorList>
            <person name="King R."/>
        </authorList>
    </citation>
    <scope>NUCLEOTIDE SEQUENCE</scope>
</reference>
<evidence type="ECO:0000256" key="4">
    <source>
        <dbReference type="ARBA" id="ARBA00022753"/>
    </source>
</evidence>
<keyword evidence="7" id="KW-0325">Glycoprotein</keyword>
<keyword evidence="4" id="KW-0967">Endosome</keyword>
<dbReference type="GO" id="GO:0031902">
    <property type="term" value="C:late endosome membrane"/>
    <property type="evidence" value="ECO:0007669"/>
    <property type="project" value="TreeGrafter"/>
</dbReference>
<comment type="subcellular location">
    <subcellularLocation>
        <location evidence="1">Endosome membrane</location>
        <topology evidence="1">Single-pass type I membrane protein</topology>
    </subcellularLocation>
</comment>
<protein>
    <recommendedName>
        <fullName evidence="8">Lysosome-associated membrane glycoprotein 2-like luminal domain-containing protein</fullName>
    </recommendedName>
</protein>
<evidence type="ECO:0000256" key="6">
    <source>
        <dbReference type="ARBA" id="ARBA00023136"/>
    </source>
</evidence>
<dbReference type="PANTHER" id="PTHR11506">
    <property type="entry name" value="LYSOSOME-ASSOCIATED MEMBRANE GLYCOPROTEIN"/>
    <property type="match status" value="1"/>
</dbReference>
<dbReference type="EMBL" id="OV725080">
    <property type="protein sequence ID" value="CAH1399743.1"/>
    <property type="molecule type" value="Genomic_DNA"/>
</dbReference>
<evidence type="ECO:0000259" key="8">
    <source>
        <dbReference type="Pfam" id="PF01299"/>
    </source>
</evidence>
<sequence>MYTQNSEGMDCYLYSCLFLAMTVLFQKAGFTKSTRTGAVRLRYALQPSENLKKQPSSTQLQNNFHVKPGETSNDLTILHPLYQLKKGKNPCILLTVDAILNLKYLTTLHKEQVRDIYVPFTPKISGNCSDQIEQNLAISWRTFVLKWNFLKLPEKGWWFVSKIELQCDPSDLFYEFINAEGISYTLSSDTNIEPSIAAPIGKSFICDREIKVDLSSTQINMIASLYMRAMVVKPFLDNKDFEESYFCSSIGLADEHRGNPLTIGCLLAVSIISSCTT</sequence>
<accession>A0A9P0MKD0</accession>
<evidence type="ECO:0000256" key="2">
    <source>
        <dbReference type="ARBA" id="ARBA00022692"/>
    </source>
</evidence>
<keyword evidence="2" id="KW-0812">Transmembrane</keyword>
<name>A0A9P0MKD0_NEZVI</name>
<proteinExistence type="predicted"/>